<proteinExistence type="predicted"/>
<keyword evidence="2" id="KW-0830">Ubiquinone</keyword>
<dbReference type="PANTHER" id="PTHR33990:SF2">
    <property type="entry name" value="PHNB-LIKE DOMAIN-CONTAINING PROTEIN"/>
    <property type="match status" value="1"/>
</dbReference>
<dbReference type="PANTHER" id="PTHR33990">
    <property type="entry name" value="PROTEIN YJDN-RELATED"/>
    <property type="match status" value="1"/>
</dbReference>
<evidence type="ECO:0000259" key="1">
    <source>
        <dbReference type="Pfam" id="PF06983"/>
    </source>
</evidence>
<dbReference type="PIRSF" id="PIRSF021700">
    <property type="entry name" value="3_dmu_93_MTrfase"/>
    <property type="match status" value="1"/>
</dbReference>
<name>A0A840Y9H0_9SPHN</name>
<organism evidence="2 3">
    <name type="scientific">Sphingomonas xinjiangensis</name>
    <dbReference type="NCBI Taxonomy" id="643568"/>
    <lineage>
        <taxon>Bacteria</taxon>
        <taxon>Pseudomonadati</taxon>
        <taxon>Pseudomonadota</taxon>
        <taxon>Alphaproteobacteria</taxon>
        <taxon>Sphingomonadales</taxon>
        <taxon>Sphingomonadaceae</taxon>
        <taxon>Sphingomonas</taxon>
    </lineage>
</organism>
<dbReference type="GO" id="GO:0008168">
    <property type="term" value="F:methyltransferase activity"/>
    <property type="evidence" value="ECO:0007669"/>
    <property type="project" value="UniProtKB-KW"/>
</dbReference>
<dbReference type="RefSeq" id="WP_184085549.1">
    <property type="nucleotide sequence ID" value="NZ_JACIJF010000003.1"/>
</dbReference>
<accession>A0A840Y9H0</accession>
<comment type="caution">
    <text evidence="2">The sequence shown here is derived from an EMBL/GenBank/DDBJ whole genome shotgun (WGS) entry which is preliminary data.</text>
</comment>
<keyword evidence="2" id="KW-0489">Methyltransferase</keyword>
<dbReference type="SUPFAM" id="SSF54593">
    <property type="entry name" value="Glyoxalase/Bleomycin resistance protein/Dihydroxybiphenyl dioxygenase"/>
    <property type="match status" value="1"/>
</dbReference>
<feature type="domain" description="PhnB-like" evidence="1">
    <location>
        <begin position="4"/>
        <end position="119"/>
    </location>
</feature>
<dbReference type="InterPro" id="IPR029068">
    <property type="entry name" value="Glyas_Bleomycin-R_OHBP_Dase"/>
</dbReference>
<dbReference type="Pfam" id="PF06983">
    <property type="entry name" value="3-dmu-9_3-mt"/>
    <property type="match status" value="1"/>
</dbReference>
<sequence length="160" mass="17787">MSGKIRPSLWYHGDAEAAARFYVSLFPDSRIDRVVHALTDTPVGPKGSVLVVEFTLAGQPYMALNGGPEFRFTEAVSLQILAEDQAETDRLWNALTADGGAESMCGWCKDRWGLTWQVTPRRLMELNTDPDPQRARRAMQAMMGMRKIDIATLERAANAS</sequence>
<keyword evidence="3" id="KW-1185">Reference proteome</keyword>
<reference evidence="2 3" key="1">
    <citation type="submission" date="2020-08" db="EMBL/GenBank/DDBJ databases">
        <title>Genomic Encyclopedia of Type Strains, Phase IV (KMG-IV): sequencing the most valuable type-strain genomes for metagenomic binning, comparative biology and taxonomic classification.</title>
        <authorList>
            <person name="Goeker M."/>
        </authorList>
    </citation>
    <scope>NUCLEOTIDE SEQUENCE [LARGE SCALE GENOMIC DNA]</scope>
    <source>
        <strain evidence="2 3">DSM 26736</strain>
    </source>
</reference>
<dbReference type="Proteomes" id="UP000527143">
    <property type="component" value="Unassembled WGS sequence"/>
</dbReference>
<dbReference type="InterPro" id="IPR028973">
    <property type="entry name" value="PhnB-like"/>
</dbReference>
<gene>
    <name evidence="2" type="ORF">FHT02_001215</name>
</gene>
<protein>
    <submittedName>
        <fullName evidence="2">Putative 3-demethylubiquinone-9 3-methyltransferase (Glyoxalase superfamily)</fullName>
    </submittedName>
</protein>
<dbReference type="InterPro" id="IPR009725">
    <property type="entry name" value="3_dmu_93_MTrfase"/>
</dbReference>
<dbReference type="CDD" id="cd06588">
    <property type="entry name" value="PhnB_like"/>
    <property type="match status" value="1"/>
</dbReference>
<evidence type="ECO:0000313" key="2">
    <source>
        <dbReference type="EMBL" id="MBB5709987.1"/>
    </source>
</evidence>
<dbReference type="GO" id="GO:0032259">
    <property type="term" value="P:methylation"/>
    <property type="evidence" value="ECO:0007669"/>
    <property type="project" value="UniProtKB-KW"/>
</dbReference>
<keyword evidence="2" id="KW-0808">Transferase</keyword>
<dbReference type="Gene3D" id="3.10.180.10">
    <property type="entry name" value="2,3-Dihydroxybiphenyl 1,2-Dioxygenase, domain 1"/>
    <property type="match status" value="1"/>
</dbReference>
<dbReference type="EMBL" id="JACIJF010000003">
    <property type="protein sequence ID" value="MBB5709987.1"/>
    <property type="molecule type" value="Genomic_DNA"/>
</dbReference>
<dbReference type="AlphaFoldDB" id="A0A840Y9H0"/>
<evidence type="ECO:0000313" key="3">
    <source>
        <dbReference type="Proteomes" id="UP000527143"/>
    </source>
</evidence>